<organism evidence="2 3">
    <name type="scientific">Liparis tanakae</name>
    <name type="common">Tanaka's snailfish</name>
    <dbReference type="NCBI Taxonomy" id="230148"/>
    <lineage>
        <taxon>Eukaryota</taxon>
        <taxon>Metazoa</taxon>
        <taxon>Chordata</taxon>
        <taxon>Craniata</taxon>
        <taxon>Vertebrata</taxon>
        <taxon>Euteleostomi</taxon>
        <taxon>Actinopterygii</taxon>
        <taxon>Neopterygii</taxon>
        <taxon>Teleostei</taxon>
        <taxon>Neoteleostei</taxon>
        <taxon>Acanthomorphata</taxon>
        <taxon>Eupercaria</taxon>
        <taxon>Perciformes</taxon>
        <taxon>Cottioidei</taxon>
        <taxon>Cottales</taxon>
        <taxon>Liparidae</taxon>
        <taxon>Liparis</taxon>
    </lineage>
</organism>
<dbReference type="EMBL" id="SRLO01000740">
    <property type="protein sequence ID" value="TNN47482.1"/>
    <property type="molecule type" value="Genomic_DNA"/>
</dbReference>
<accession>A0A4Z2G4I5</accession>
<evidence type="ECO:0000313" key="2">
    <source>
        <dbReference type="EMBL" id="TNN47482.1"/>
    </source>
</evidence>
<name>A0A4Z2G4I5_9TELE</name>
<evidence type="ECO:0000313" key="3">
    <source>
        <dbReference type="Proteomes" id="UP000314294"/>
    </source>
</evidence>
<feature type="region of interest" description="Disordered" evidence="1">
    <location>
        <begin position="157"/>
        <end position="178"/>
    </location>
</feature>
<keyword evidence="3" id="KW-1185">Reference proteome</keyword>
<dbReference type="Proteomes" id="UP000314294">
    <property type="component" value="Unassembled WGS sequence"/>
</dbReference>
<evidence type="ECO:0000256" key="1">
    <source>
        <dbReference type="SAM" id="MobiDB-lite"/>
    </source>
</evidence>
<dbReference type="AlphaFoldDB" id="A0A4Z2G4I5"/>
<proteinExistence type="predicted"/>
<reference evidence="2 3" key="1">
    <citation type="submission" date="2019-03" db="EMBL/GenBank/DDBJ databases">
        <title>First draft genome of Liparis tanakae, snailfish: a comprehensive survey of snailfish specific genes.</title>
        <authorList>
            <person name="Kim W."/>
            <person name="Song I."/>
            <person name="Jeong J.-H."/>
            <person name="Kim D."/>
            <person name="Kim S."/>
            <person name="Ryu S."/>
            <person name="Song J.Y."/>
            <person name="Lee S.K."/>
        </authorList>
    </citation>
    <scope>NUCLEOTIDE SEQUENCE [LARGE SCALE GENOMIC DNA]</scope>
    <source>
        <tissue evidence="2">Muscle</tissue>
    </source>
</reference>
<protein>
    <submittedName>
        <fullName evidence="2">Uncharacterized protein</fullName>
    </submittedName>
</protein>
<gene>
    <name evidence="2" type="ORF">EYF80_042304</name>
</gene>
<feature type="region of interest" description="Disordered" evidence="1">
    <location>
        <begin position="47"/>
        <end position="79"/>
    </location>
</feature>
<feature type="compositionally biased region" description="Basic and acidic residues" evidence="1">
    <location>
        <begin position="52"/>
        <end position="63"/>
    </location>
</feature>
<comment type="caution">
    <text evidence="2">The sequence shown here is derived from an EMBL/GenBank/DDBJ whole genome shotgun (WGS) entry which is preliminary data.</text>
</comment>
<sequence>MKGRELSVLQRQQRSTFRIRVLDVSTILPPRLLAVFDGALHSGATSGSIWSSHKEDRQPREDTSGFLMHHHSRDRGGHRQGRGCIALLNTAMRSRTTNSITFLFSRQQTQQQHRIMQHWLKRQQGICTLMSPTRLILALKMGNVGSYSFIFQPSISTSGPEGQIKERSCSTEASLVHQ</sequence>
<feature type="compositionally biased region" description="Basic residues" evidence="1">
    <location>
        <begin position="68"/>
        <end position="79"/>
    </location>
</feature>